<feature type="transmembrane region" description="Helical" evidence="5">
    <location>
        <begin position="257"/>
        <end position="274"/>
    </location>
</feature>
<dbReference type="InterPro" id="IPR007016">
    <property type="entry name" value="O-antigen_ligase-rel_domated"/>
</dbReference>
<evidence type="ECO:0000259" key="6">
    <source>
        <dbReference type="Pfam" id="PF04932"/>
    </source>
</evidence>
<dbReference type="GO" id="GO:0016020">
    <property type="term" value="C:membrane"/>
    <property type="evidence" value="ECO:0007669"/>
    <property type="project" value="UniProtKB-SubCell"/>
</dbReference>
<evidence type="ECO:0000256" key="4">
    <source>
        <dbReference type="ARBA" id="ARBA00023136"/>
    </source>
</evidence>
<evidence type="ECO:0000256" key="5">
    <source>
        <dbReference type="SAM" id="Phobius"/>
    </source>
</evidence>
<evidence type="ECO:0000256" key="1">
    <source>
        <dbReference type="ARBA" id="ARBA00004141"/>
    </source>
</evidence>
<keyword evidence="4 5" id="KW-0472">Membrane</keyword>
<feature type="transmembrane region" description="Helical" evidence="5">
    <location>
        <begin position="229"/>
        <end position="251"/>
    </location>
</feature>
<evidence type="ECO:0000256" key="3">
    <source>
        <dbReference type="ARBA" id="ARBA00022989"/>
    </source>
</evidence>
<feature type="domain" description="O-antigen ligase-related" evidence="6">
    <location>
        <begin position="96"/>
        <end position="234"/>
    </location>
</feature>
<dbReference type="InterPro" id="IPR051533">
    <property type="entry name" value="WaaL-like"/>
</dbReference>
<dbReference type="PANTHER" id="PTHR37422">
    <property type="entry name" value="TEICHURONIC ACID BIOSYNTHESIS PROTEIN TUAE"/>
    <property type="match status" value="1"/>
</dbReference>
<dbReference type="Proteomes" id="UP000324133">
    <property type="component" value="Unassembled WGS sequence"/>
</dbReference>
<dbReference type="AlphaFoldDB" id="A0A5B6TDL2"/>
<reference evidence="7 8" key="1">
    <citation type="submission" date="2019-07" db="EMBL/GenBank/DDBJ databases">
        <title>Rufibacter sp. nov., isolated from lake sediment.</title>
        <authorList>
            <person name="Qu J.-H."/>
        </authorList>
    </citation>
    <scope>NUCLEOTIDE SEQUENCE [LARGE SCALE GENOMIC DNA]</scope>
    <source>
        <strain evidence="7 8">NBS58-1</strain>
    </source>
</reference>
<sequence length="315" mass="35576">MLFKKEKPIDRSLAIVVLLGVVLCLYAIFQFQFSANLPLSFLALRGEGTFQFYNEDIVRPTALLGNTIIFASFTITLFSILVAKLLTTGNKIYLLYLAIIVTANIFTFTRATLVGLLLSSGTILILHYGRFTINFVIRIILVSFVLFITLLSLAYVYKDSFIVRRVTGQEASTIASTTEHYNQIDNSLEFLKENYLFGAGTGTQGPSSDATRMIITDGYWLQLFLENGVFLGLIHFSLYLLCFYYALHTFYFAENRLLRQLCLAFLGSSMYFFAGSLLNSALIGKVNYILYWILFGLLLAQSIISKRRMNALPSH</sequence>
<feature type="transmembrane region" description="Helical" evidence="5">
    <location>
        <begin position="93"/>
        <end position="115"/>
    </location>
</feature>
<dbReference type="PANTHER" id="PTHR37422:SF13">
    <property type="entry name" value="LIPOPOLYSACCHARIDE BIOSYNTHESIS PROTEIN PA4999-RELATED"/>
    <property type="match status" value="1"/>
</dbReference>
<dbReference type="GO" id="GO:0016874">
    <property type="term" value="F:ligase activity"/>
    <property type="evidence" value="ECO:0007669"/>
    <property type="project" value="UniProtKB-KW"/>
</dbReference>
<keyword evidence="2 5" id="KW-0812">Transmembrane</keyword>
<feature type="transmembrane region" description="Helical" evidence="5">
    <location>
        <begin position="12"/>
        <end position="33"/>
    </location>
</feature>
<feature type="transmembrane region" description="Helical" evidence="5">
    <location>
        <begin position="286"/>
        <end position="304"/>
    </location>
</feature>
<evidence type="ECO:0000313" key="8">
    <source>
        <dbReference type="Proteomes" id="UP000324133"/>
    </source>
</evidence>
<keyword evidence="8" id="KW-1185">Reference proteome</keyword>
<accession>A0A5B6TDL2</accession>
<keyword evidence="3 5" id="KW-1133">Transmembrane helix</keyword>
<dbReference type="OrthoDB" id="893321at2"/>
<organism evidence="7 8">
    <name type="scientific">Rufibacter hautae</name>
    <dbReference type="NCBI Taxonomy" id="2595005"/>
    <lineage>
        <taxon>Bacteria</taxon>
        <taxon>Pseudomonadati</taxon>
        <taxon>Bacteroidota</taxon>
        <taxon>Cytophagia</taxon>
        <taxon>Cytophagales</taxon>
        <taxon>Hymenobacteraceae</taxon>
        <taxon>Rufibacter</taxon>
    </lineage>
</organism>
<dbReference type="Pfam" id="PF04932">
    <property type="entry name" value="Wzy_C"/>
    <property type="match status" value="1"/>
</dbReference>
<name>A0A5B6TDL2_9BACT</name>
<comment type="subcellular location">
    <subcellularLocation>
        <location evidence="1">Membrane</location>
        <topology evidence="1">Multi-pass membrane protein</topology>
    </subcellularLocation>
</comment>
<gene>
    <name evidence="7" type="ORF">FOA19_15105</name>
</gene>
<feature type="transmembrane region" description="Helical" evidence="5">
    <location>
        <begin position="135"/>
        <end position="157"/>
    </location>
</feature>
<proteinExistence type="predicted"/>
<feature type="transmembrane region" description="Helical" evidence="5">
    <location>
        <begin position="63"/>
        <end position="86"/>
    </location>
</feature>
<comment type="caution">
    <text evidence="7">The sequence shown here is derived from an EMBL/GenBank/DDBJ whole genome shotgun (WGS) entry which is preliminary data.</text>
</comment>
<evidence type="ECO:0000256" key="2">
    <source>
        <dbReference type="ARBA" id="ARBA00022692"/>
    </source>
</evidence>
<evidence type="ECO:0000313" key="7">
    <source>
        <dbReference type="EMBL" id="KAA3438557.1"/>
    </source>
</evidence>
<protein>
    <submittedName>
        <fullName evidence="7">O-antigen ligase family protein</fullName>
    </submittedName>
</protein>
<dbReference type="EMBL" id="VKKY01000002">
    <property type="protein sequence ID" value="KAA3438557.1"/>
    <property type="molecule type" value="Genomic_DNA"/>
</dbReference>
<keyword evidence="7" id="KW-0436">Ligase</keyword>